<sequence length="417" mass="44385">MPALRGLAAAQTFLCFAAAYFLSYAFRSINAVIAPDLQADVGLQNADLGLLSSAYFLSFAALQLPLGIWLDKYGPRRTESLLLLFAAAGAAIFASSESLAGLWLGRLLIGVGVSACLMAPFKAYRQWFSPGQQSRLGAWMLVAGTSGALASTVPVSAALPFIGWRGVFWVMCGMILTASAAIFFLVRKAEAMHEAAAQAKPAQAGNARLGYRHIFSNPYFRRMALLGVINHGTLSAWQTLWAGPWMMTVLGMSKQQTAHILFAFNLCMMLSYLVMSWWAPRHVSQDGSAGYPAVRVIAIGLGGTVAVQLCMLATSTPWSWMLWLILAACITVTTLTQTGVSLAFPVALAGRANSAFNLSVFVGSFAVQWGAGLLMDMFGAFGAIPADAMRGALAVCVAGQALALFAFVMNRATPSPH</sequence>
<evidence type="ECO:0000256" key="1">
    <source>
        <dbReference type="ARBA" id="ARBA00004651"/>
    </source>
</evidence>
<dbReference type="Gene3D" id="1.20.1250.20">
    <property type="entry name" value="MFS general substrate transporter like domains"/>
    <property type="match status" value="1"/>
</dbReference>
<feature type="domain" description="Major facilitator superfamily (MFS) profile" evidence="7">
    <location>
        <begin position="12"/>
        <end position="411"/>
    </location>
</feature>
<dbReference type="PANTHER" id="PTHR43124:SF3">
    <property type="entry name" value="CHLORAMPHENICOL EFFLUX PUMP RV0191"/>
    <property type="match status" value="1"/>
</dbReference>
<comment type="subcellular location">
    <subcellularLocation>
        <location evidence="1">Cell membrane</location>
        <topology evidence="1">Multi-pass membrane protein</topology>
    </subcellularLocation>
</comment>
<keyword evidence="2" id="KW-1003">Cell membrane</keyword>
<name>A0A254TMD9_9BURK</name>
<evidence type="ECO:0000259" key="7">
    <source>
        <dbReference type="PROSITE" id="PS50850"/>
    </source>
</evidence>
<feature type="transmembrane region" description="Helical" evidence="6">
    <location>
        <begin position="136"/>
        <end position="162"/>
    </location>
</feature>
<evidence type="ECO:0000313" key="8">
    <source>
        <dbReference type="EMBL" id="OWW21783.1"/>
    </source>
</evidence>
<keyword evidence="5 6" id="KW-0472">Membrane</keyword>
<feature type="transmembrane region" description="Helical" evidence="6">
    <location>
        <begin position="107"/>
        <end position="124"/>
    </location>
</feature>
<dbReference type="Proteomes" id="UP000197535">
    <property type="component" value="Unassembled WGS sequence"/>
</dbReference>
<evidence type="ECO:0000313" key="9">
    <source>
        <dbReference type="Proteomes" id="UP000197535"/>
    </source>
</evidence>
<dbReference type="InterPro" id="IPR036259">
    <property type="entry name" value="MFS_trans_sf"/>
</dbReference>
<organism evidence="8 9">
    <name type="scientific">Noviherbaspirillum denitrificans</name>
    <dbReference type="NCBI Taxonomy" id="1968433"/>
    <lineage>
        <taxon>Bacteria</taxon>
        <taxon>Pseudomonadati</taxon>
        <taxon>Pseudomonadota</taxon>
        <taxon>Betaproteobacteria</taxon>
        <taxon>Burkholderiales</taxon>
        <taxon>Oxalobacteraceae</taxon>
        <taxon>Noviherbaspirillum</taxon>
    </lineage>
</organism>
<keyword evidence="3 6" id="KW-0812">Transmembrane</keyword>
<feature type="transmembrane region" description="Helical" evidence="6">
    <location>
        <begin position="390"/>
        <end position="409"/>
    </location>
</feature>
<dbReference type="GO" id="GO:0005886">
    <property type="term" value="C:plasma membrane"/>
    <property type="evidence" value="ECO:0007669"/>
    <property type="project" value="UniProtKB-SubCell"/>
</dbReference>
<dbReference type="EMBL" id="LSTO01000001">
    <property type="protein sequence ID" value="OWW21783.1"/>
    <property type="molecule type" value="Genomic_DNA"/>
</dbReference>
<dbReference type="PANTHER" id="PTHR43124">
    <property type="entry name" value="PURINE EFFLUX PUMP PBUE"/>
    <property type="match status" value="1"/>
</dbReference>
<dbReference type="InterPro" id="IPR011701">
    <property type="entry name" value="MFS"/>
</dbReference>
<feature type="transmembrane region" description="Helical" evidence="6">
    <location>
        <begin position="219"/>
        <end position="240"/>
    </location>
</feature>
<dbReference type="GO" id="GO:0022857">
    <property type="term" value="F:transmembrane transporter activity"/>
    <property type="evidence" value="ECO:0007669"/>
    <property type="project" value="InterPro"/>
</dbReference>
<evidence type="ECO:0000256" key="3">
    <source>
        <dbReference type="ARBA" id="ARBA00022692"/>
    </source>
</evidence>
<evidence type="ECO:0000256" key="5">
    <source>
        <dbReference type="ARBA" id="ARBA00023136"/>
    </source>
</evidence>
<keyword evidence="9" id="KW-1185">Reference proteome</keyword>
<feature type="transmembrane region" description="Helical" evidence="6">
    <location>
        <begin position="260"/>
        <end position="280"/>
    </location>
</feature>
<keyword evidence="4 6" id="KW-1133">Transmembrane helix</keyword>
<accession>A0A254TMD9</accession>
<dbReference type="InterPro" id="IPR020846">
    <property type="entry name" value="MFS_dom"/>
</dbReference>
<feature type="transmembrane region" description="Helical" evidence="6">
    <location>
        <begin position="168"/>
        <end position="186"/>
    </location>
</feature>
<reference evidence="8 9" key="1">
    <citation type="submission" date="2016-02" db="EMBL/GenBank/DDBJ databases">
        <authorList>
            <person name="Wen L."/>
            <person name="He K."/>
            <person name="Yang H."/>
        </authorList>
    </citation>
    <scope>NUCLEOTIDE SEQUENCE [LARGE SCALE GENOMIC DNA]</scope>
    <source>
        <strain evidence="8 9">TSA40</strain>
    </source>
</reference>
<evidence type="ECO:0000256" key="6">
    <source>
        <dbReference type="SAM" id="Phobius"/>
    </source>
</evidence>
<dbReference type="Pfam" id="PF07690">
    <property type="entry name" value="MFS_1"/>
    <property type="match status" value="1"/>
</dbReference>
<feature type="transmembrane region" description="Helical" evidence="6">
    <location>
        <begin position="51"/>
        <end position="70"/>
    </location>
</feature>
<dbReference type="PROSITE" id="PS50850">
    <property type="entry name" value="MFS"/>
    <property type="match status" value="1"/>
</dbReference>
<gene>
    <name evidence="8" type="ORF">AYR66_22105</name>
</gene>
<dbReference type="AlphaFoldDB" id="A0A254TMD9"/>
<dbReference type="RefSeq" id="WP_088708628.1">
    <property type="nucleotide sequence ID" value="NZ_LSTO01000001.1"/>
</dbReference>
<feature type="transmembrane region" description="Helical" evidence="6">
    <location>
        <begin position="292"/>
        <end position="314"/>
    </location>
</feature>
<evidence type="ECO:0000256" key="2">
    <source>
        <dbReference type="ARBA" id="ARBA00022475"/>
    </source>
</evidence>
<feature type="transmembrane region" description="Helical" evidence="6">
    <location>
        <begin position="320"/>
        <end position="348"/>
    </location>
</feature>
<feature type="transmembrane region" description="Helical" evidence="6">
    <location>
        <begin position="360"/>
        <end position="384"/>
    </location>
</feature>
<feature type="transmembrane region" description="Helical" evidence="6">
    <location>
        <begin position="82"/>
        <end position="101"/>
    </location>
</feature>
<dbReference type="OrthoDB" id="5291895at2"/>
<dbReference type="InterPro" id="IPR050189">
    <property type="entry name" value="MFS_Efflux_Transporters"/>
</dbReference>
<evidence type="ECO:0000256" key="4">
    <source>
        <dbReference type="ARBA" id="ARBA00022989"/>
    </source>
</evidence>
<dbReference type="SUPFAM" id="SSF103473">
    <property type="entry name" value="MFS general substrate transporter"/>
    <property type="match status" value="1"/>
</dbReference>
<comment type="caution">
    <text evidence="8">The sequence shown here is derived from an EMBL/GenBank/DDBJ whole genome shotgun (WGS) entry which is preliminary data.</text>
</comment>
<proteinExistence type="predicted"/>
<protein>
    <recommendedName>
        <fullName evidence="7">Major facilitator superfamily (MFS) profile domain-containing protein</fullName>
    </recommendedName>
</protein>